<evidence type="ECO:0000313" key="2">
    <source>
        <dbReference type="EMBL" id="GGM19406.1"/>
    </source>
</evidence>
<evidence type="ECO:0000313" key="3">
    <source>
        <dbReference type="Proteomes" id="UP000642070"/>
    </source>
</evidence>
<organism evidence="2 3">
    <name type="scientific">Dactylosporangium sucinum</name>
    <dbReference type="NCBI Taxonomy" id="1424081"/>
    <lineage>
        <taxon>Bacteria</taxon>
        <taxon>Bacillati</taxon>
        <taxon>Actinomycetota</taxon>
        <taxon>Actinomycetes</taxon>
        <taxon>Micromonosporales</taxon>
        <taxon>Micromonosporaceae</taxon>
        <taxon>Dactylosporangium</taxon>
    </lineage>
</organism>
<feature type="region of interest" description="Disordered" evidence="1">
    <location>
        <begin position="47"/>
        <end position="178"/>
    </location>
</feature>
<dbReference type="AlphaFoldDB" id="A0A917TE01"/>
<dbReference type="RefSeq" id="WP_190249553.1">
    <property type="nucleotide sequence ID" value="NZ_BMPI01000008.1"/>
</dbReference>
<gene>
    <name evidence="2" type="ORF">GCM10007977_020870</name>
</gene>
<dbReference type="Proteomes" id="UP000642070">
    <property type="component" value="Unassembled WGS sequence"/>
</dbReference>
<feature type="compositionally biased region" description="Low complexity" evidence="1">
    <location>
        <begin position="52"/>
        <end position="61"/>
    </location>
</feature>
<comment type="caution">
    <text evidence="2">The sequence shown here is derived from an EMBL/GenBank/DDBJ whole genome shotgun (WGS) entry which is preliminary data.</text>
</comment>
<evidence type="ECO:0000256" key="1">
    <source>
        <dbReference type="SAM" id="MobiDB-lite"/>
    </source>
</evidence>
<protein>
    <submittedName>
        <fullName evidence="2">Uncharacterized protein</fullName>
    </submittedName>
</protein>
<dbReference type="EMBL" id="BMPI01000008">
    <property type="protein sequence ID" value="GGM19406.1"/>
    <property type="molecule type" value="Genomic_DNA"/>
</dbReference>
<feature type="compositionally biased region" description="Pro residues" evidence="1">
    <location>
        <begin position="111"/>
        <end position="141"/>
    </location>
</feature>
<accession>A0A917TE01</accession>
<reference evidence="2" key="1">
    <citation type="journal article" date="2014" name="Int. J. Syst. Evol. Microbiol.">
        <title>Complete genome sequence of Corynebacterium casei LMG S-19264T (=DSM 44701T), isolated from a smear-ripened cheese.</title>
        <authorList>
            <consortium name="US DOE Joint Genome Institute (JGI-PGF)"/>
            <person name="Walter F."/>
            <person name="Albersmeier A."/>
            <person name="Kalinowski J."/>
            <person name="Ruckert C."/>
        </authorList>
    </citation>
    <scope>NUCLEOTIDE SEQUENCE</scope>
    <source>
        <strain evidence="2">JCM 19831</strain>
    </source>
</reference>
<feature type="compositionally biased region" description="Low complexity" evidence="1">
    <location>
        <begin position="90"/>
        <end position="110"/>
    </location>
</feature>
<proteinExistence type="predicted"/>
<sequence length="178" mass="16960">MAFGIAGAGTLVYAGLVVASLSGGPLTPQQLLPFPELVNNIPVLAPTPEPAEPVATTTPVANHPGAAAKRLPGAAKPGATVTSAAPRPGVPSAGPTTTTAPPVVEATTSAPPGPVPTTTQPPRPSPGPTAGPTTGPPPQPSPTGTEGTALPAESPGASQSAIVPVGQRPSASGDVSPA</sequence>
<name>A0A917TE01_9ACTN</name>
<reference evidence="2" key="2">
    <citation type="submission" date="2020-09" db="EMBL/GenBank/DDBJ databases">
        <authorList>
            <person name="Sun Q."/>
            <person name="Ohkuma M."/>
        </authorList>
    </citation>
    <scope>NUCLEOTIDE SEQUENCE</scope>
    <source>
        <strain evidence="2">JCM 19831</strain>
    </source>
</reference>
<keyword evidence="3" id="KW-1185">Reference proteome</keyword>